<reference evidence="2" key="1">
    <citation type="journal article" date="2013" name="Genome Biol. Evol.">
        <title>The genome sequence of Streptomyces lividans 66 reveals a novel tRNA-dependent peptide biosynthetic system within a metal-related genomic island.</title>
        <authorList>
            <person name="Cruz-Morales P."/>
            <person name="Vijgenboom E."/>
            <person name="Iruegas-Bocardo F."/>
            <person name="Girard G."/>
            <person name="Yanez-Guerra L.A."/>
            <person name="Ramos-Aboites H.E."/>
            <person name="Pernodet J.L."/>
            <person name="Anne J."/>
            <person name="van Wezel G.P."/>
            <person name="Barona-Gomez F."/>
        </authorList>
    </citation>
    <scope>NUCLEOTIDE SEQUENCE [LARGE SCALE GENOMIC DNA]</scope>
    <source>
        <strain evidence="2">1326</strain>
    </source>
</reference>
<dbReference type="RefSeq" id="WP_003975542.1">
    <property type="nucleotide sequence ID" value="NZ_CM001889.1"/>
</dbReference>
<protein>
    <submittedName>
        <fullName evidence="1">Uncharacterized protein</fullName>
    </submittedName>
</protein>
<dbReference type="EMBL" id="CM001889">
    <property type="protein sequence ID" value="EOY48350.1"/>
    <property type="molecule type" value="Genomic_DNA"/>
</dbReference>
<accession>A0A7U9DTX0</accession>
<proteinExistence type="predicted"/>
<dbReference type="PANTHER" id="PTHR38440">
    <property type="entry name" value="UPF0398 PROTEIN YPSA"/>
    <property type="match status" value="1"/>
</dbReference>
<evidence type="ECO:0000313" key="2">
    <source>
        <dbReference type="Proteomes" id="UP000014062"/>
    </source>
</evidence>
<name>A0A7U9DTX0_STRLI</name>
<dbReference type="Gene3D" id="3.40.50.450">
    <property type="match status" value="1"/>
</dbReference>
<dbReference type="SUPFAM" id="SSF102405">
    <property type="entry name" value="MCP/YpsA-like"/>
    <property type="match status" value="1"/>
</dbReference>
<dbReference type="AlphaFoldDB" id="A0A7U9DTX0"/>
<organism evidence="1 2">
    <name type="scientific">Streptomyces lividans 1326</name>
    <dbReference type="NCBI Taxonomy" id="1200984"/>
    <lineage>
        <taxon>Bacteria</taxon>
        <taxon>Bacillati</taxon>
        <taxon>Actinomycetota</taxon>
        <taxon>Actinomycetes</taxon>
        <taxon>Kitasatosporales</taxon>
        <taxon>Streptomycetaceae</taxon>
        <taxon>Streptomyces</taxon>
    </lineage>
</organism>
<dbReference type="GeneID" id="91385669"/>
<dbReference type="Proteomes" id="UP000014062">
    <property type="component" value="Chromosome"/>
</dbReference>
<dbReference type="PANTHER" id="PTHR38440:SF1">
    <property type="entry name" value="UPF0398 PROTEIN SPR0331"/>
    <property type="match status" value="1"/>
</dbReference>
<evidence type="ECO:0000313" key="1">
    <source>
        <dbReference type="EMBL" id="EOY48350.1"/>
    </source>
</evidence>
<dbReference type="InterPro" id="IPR010697">
    <property type="entry name" value="YspA"/>
</dbReference>
<sequence>MTALAVTGHMDLTEESVPAVRAALDGLLARYRDSGPGKTLVGISCIARGADSLFAEAVLAVGGRLVVVVPSRDYRRSTVEPDDAPLFDRLAAAADEVVVLPRERADRQAYEAANALLLARADRLVAVWNGEPPSGRGGGTADLVLAAREAGIPVDVVWPAGAARRADSR</sequence>
<gene>
    <name evidence="1" type="ORF">SLI_3637</name>
</gene>